<dbReference type="InterPro" id="IPR007325">
    <property type="entry name" value="KFase/CYL"/>
</dbReference>
<protein>
    <submittedName>
        <fullName evidence="1">Kynurenine formamidase</fullName>
    </submittedName>
</protein>
<reference evidence="1 2" key="1">
    <citation type="submission" date="2016-10" db="EMBL/GenBank/DDBJ databases">
        <authorList>
            <person name="Varghese N."/>
            <person name="Submissions S."/>
        </authorList>
    </citation>
    <scope>NUCLEOTIDE SEQUENCE [LARGE SCALE GENOMIC DNA]</scope>
    <source>
        <strain evidence="1 2">DSM 25353</strain>
    </source>
</reference>
<dbReference type="AlphaFoldDB" id="A0A8X8IC86"/>
<gene>
    <name evidence="1" type="ORF">SAMN05444410_106150</name>
</gene>
<evidence type="ECO:0000313" key="1">
    <source>
        <dbReference type="EMBL" id="SDW85837.1"/>
    </source>
</evidence>
<dbReference type="RefSeq" id="WP_092723613.1">
    <property type="nucleotide sequence ID" value="NZ_FNNO01000006.1"/>
</dbReference>
<dbReference type="GO" id="GO:0019441">
    <property type="term" value="P:L-tryptophan catabolic process to kynurenine"/>
    <property type="evidence" value="ECO:0007669"/>
    <property type="project" value="InterPro"/>
</dbReference>
<proteinExistence type="predicted"/>
<dbReference type="PANTHER" id="PTHR31118:SF12">
    <property type="entry name" value="CYCLASE-LIKE PROTEIN 2"/>
    <property type="match status" value="1"/>
</dbReference>
<dbReference type="EMBL" id="FNNO01000006">
    <property type="protein sequence ID" value="SDW85837.1"/>
    <property type="molecule type" value="Genomic_DNA"/>
</dbReference>
<dbReference type="PANTHER" id="PTHR31118">
    <property type="entry name" value="CYCLASE-LIKE PROTEIN 2"/>
    <property type="match status" value="1"/>
</dbReference>
<dbReference type="Gene3D" id="3.50.30.50">
    <property type="entry name" value="Putative cyclase"/>
    <property type="match status" value="1"/>
</dbReference>
<dbReference type="SUPFAM" id="SSF102198">
    <property type="entry name" value="Putative cyclase"/>
    <property type="match status" value="1"/>
</dbReference>
<evidence type="ECO:0000313" key="2">
    <source>
        <dbReference type="Proteomes" id="UP000198711"/>
    </source>
</evidence>
<dbReference type="InterPro" id="IPR037175">
    <property type="entry name" value="KFase_sf"/>
</dbReference>
<comment type="caution">
    <text evidence="1">The sequence shown here is derived from an EMBL/GenBank/DDBJ whole genome shotgun (WGS) entry which is preliminary data.</text>
</comment>
<accession>A0A8X8IC86</accession>
<dbReference type="GO" id="GO:0004061">
    <property type="term" value="F:arylformamidase activity"/>
    <property type="evidence" value="ECO:0007669"/>
    <property type="project" value="InterPro"/>
</dbReference>
<keyword evidence="2" id="KW-1185">Reference proteome</keyword>
<organism evidence="1 2">
    <name type="scientific">Hydrobacter penzbergensis</name>
    <dbReference type="NCBI Taxonomy" id="1235997"/>
    <lineage>
        <taxon>Bacteria</taxon>
        <taxon>Pseudomonadati</taxon>
        <taxon>Bacteroidota</taxon>
        <taxon>Chitinophagia</taxon>
        <taxon>Chitinophagales</taxon>
        <taxon>Chitinophagaceae</taxon>
        <taxon>Hydrobacter</taxon>
    </lineage>
</organism>
<dbReference type="Pfam" id="PF04199">
    <property type="entry name" value="Cyclase"/>
    <property type="match status" value="1"/>
</dbReference>
<sequence>MIHLSYFLSSMTPAYGGEENAVKTEMIRSIAKGDNTNNLLISFPAHIGTHVDFPFHFSNSGKTCSDYTASFWIFQKIGIIESSVEDVPKEIEKLSEDIELLIWKTGFSKYRGENRFWMEQPVVPANYAKLFRDRFRQLRVFGFDMISLTSKLDRLEGRLAHQQFLLEHEILVLEDMKLDQLNFTPKTVIIAPLLVEHADGAPCHVIAW</sequence>
<dbReference type="Proteomes" id="UP000198711">
    <property type="component" value="Unassembled WGS sequence"/>
</dbReference>
<name>A0A8X8IC86_9BACT</name>